<reference evidence="1" key="1">
    <citation type="submission" date="2021-09" db="EMBL/GenBank/DDBJ databases">
        <authorList>
            <consortium name="AG Swart"/>
            <person name="Singh M."/>
            <person name="Singh A."/>
            <person name="Seah K."/>
            <person name="Emmerich C."/>
        </authorList>
    </citation>
    <scope>NUCLEOTIDE SEQUENCE</scope>
    <source>
        <strain evidence="1">ATCC30299</strain>
    </source>
</reference>
<evidence type="ECO:0000313" key="1">
    <source>
        <dbReference type="EMBL" id="CAG9329959.1"/>
    </source>
</evidence>
<sequence length="422" mass="49264">MGENLLKENHLKLFDARTNQSLSTYQEHKISISNPITDLIKGQLESLLNKIQKINSKISCLDAQNKLKCHYCFALPLYDYIIPCYQEIEKWAREVENELNLALFIYQSEDMSKSLYDSNIEIQNYFAIYCSLCQEFLKKSIDIETKFAQELEKEFDIYKSNIITLVNRKSNQTRISFYNIENQSFLCKLINTPEPLSEFTCITQLPNNEIFCFGNNYPVSGVTCIINTNLLTCRALVDGKPCYNSSSIYYNRFVYVFGGCDDYDCLQHAAKYDLSENRWINLTQLPGLALICSCIQFKHKILLSGLGLRSIYSYDPIINSYSVVTNFYLDENALKILILVDSRIYLITQKNLYQSEFLDEFNWTRISDIYMPHYVQIFKVYGNEGVYVGLNYFGINEGNFYHYCLFNIKKKTFDSVNLYKIL</sequence>
<dbReference type="AlphaFoldDB" id="A0AAU9JVD1"/>
<dbReference type="InterPro" id="IPR015915">
    <property type="entry name" value="Kelch-typ_b-propeller"/>
</dbReference>
<evidence type="ECO:0008006" key="3">
    <source>
        <dbReference type="Google" id="ProtNLM"/>
    </source>
</evidence>
<dbReference type="InterPro" id="IPR011043">
    <property type="entry name" value="Gal_Oxase/kelch_b-propeller"/>
</dbReference>
<keyword evidence="2" id="KW-1185">Reference proteome</keyword>
<dbReference type="SUPFAM" id="SSF50965">
    <property type="entry name" value="Galactose oxidase, central domain"/>
    <property type="match status" value="1"/>
</dbReference>
<comment type="caution">
    <text evidence="1">The sequence shown here is derived from an EMBL/GenBank/DDBJ whole genome shotgun (WGS) entry which is preliminary data.</text>
</comment>
<gene>
    <name evidence="1" type="ORF">BSTOLATCC_MIC50075</name>
</gene>
<dbReference type="InterPro" id="IPR006652">
    <property type="entry name" value="Kelch_1"/>
</dbReference>
<dbReference type="Gene3D" id="2.120.10.80">
    <property type="entry name" value="Kelch-type beta propeller"/>
    <property type="match status" value="1"/>
</dbReference>
<organism evidence="1 2">
    <name type="scientific">Blepharisma stoltei</name>
    <dbReference type="NCBI Taxonomy" id="1481888"/>
    <lineage>
        <taxon>Eukaryota</taxon>
        <taxon>Sar</taxon>
        <taxon>Alveolata</taxon>
        <taxon>Ciliophora</taxon>
        <taxon>Postciliodesmatophora</taxon>
        <taxon>Heterotrichea</taxon>
        <taxon>Heterotrichida</taxon>
        <taxon>Blepharismidae</taxon>
        <taxon>Blepharisma</taxon>
    </lineage>
</organism>
<proteinExistence type="predicted"/>
<accession>A0AAU9JVD1</accession>
<name>A0AAU9JVD1_9CILI</name>
<dbReference type="Proteomes" id="UP001162131">
    <property type="component" value="Unassembled WGS sequence"/>
</dbReference>
<dbReference type="Pfam" id="PF01344">
    <property type="entry name" value="Kelch_1"/>
    <property type="match status" value="1"/>
</dbReference>
<evidence type="ECO:0000313" key="2">
    <source>
        <dbReference type="Proteomes" id="UP001162131"/>
    </source>
</evidence>
<protein>
    <recommendedName>
        <fullName evidence="3">Kelch motif family protein</fullName>
    </recommendedName>
</protein>
<dbReference type="EMBL" id="CAJZBQ010000050">
    <property type="protein sequence ID" value="CAG9329959.1"/>
    <property type="molecule type" value="Genomic_DNA"/>
</dbReference>